<feature type="region of interest" description="Disordered" evidence="1">
    <location>
        <begin position="176"/>
        <end position="195"/>
    </location>
</feature>
<proteinExistence type="predicted"/>
<evidence type="ECO:0000256" key="1">
    <source>
        <dbReference type="SAM" id="MobiDB-lite"/>
    </source>
</evidence>
<evidence type="ECO:0000313" key="3">
    <source>
        <dbReference type="Proteomes" id="UP001620626"/>
    </source>
</evidence>
<accession>A0ABD2IAP9</accession>
<gene>
    <name evidence="2" type="ORF">niasHT_036117</name>
</gene>
<protein>
    <submittedName>
        <fullName evidence="2">Uncharacterized protein</fullName>
    </submittedName>
</protein>
<feature type="compositionally biased region" description="Basic and acidic residues" evidence="1">
    <location>
        <begin position="245"/>
        <end position="266"/>
    </location>
</feature>
<sequence length="341" mass="38207">MGSETGGAMNFRLKIPTRKGKSNYKKSFRSNGSVCGGKWRSLKSLKELRDDVIKKGPENEQLKISERNLTIFENAVLQREHQKSLSEYERQSHQQNGAFVYRILWTNTQQIIGKLFTNNYKGLTEHFQKIEELQEKAVGLKDNASFQNKIEQAKKLIEYRRMRFAALEFEAKSVMNKKQQQQQQHHFASTAAASTIPGPTASALIARESLKPRTGTIINEVGADDKVDDSQQTTTTTKPISTHGEALREKISQQKKNDGDSDKADAKPQTTTTHGEALREKIVKQKTNGVLTDQPDDGPQTTTAIAETHGEALKEKILKTKKQHTDDAKQTATNVEQDNGG</sequence>
<feature type="compositionally biased region" description="Polar residues" evidence="1">
    <location>
        <begin position="330"/>
        <end position="341"/>
    </location>
</feature>
<evidence type="ECO:0000313" key="2">
    <source>
        <dbReference type="EMBL" id="KAL3077414.1"/>
    </source>
</evidence>
<dbReference type="AlphaFoldDB" id="A0ABD2IAP9"/>
<dbReference type="Proteomes" id="UP001620626">
    <property type="component" value="Unassembled WGS sequence"/>
</dbReference>
<feature type="compositionally biased region" description="Basic and acidic residues" evidence="1">
    <location>
        <begin position="319"/>
        <end position="329"/>
    </location>
</feature>
<dbReference type="EMBL" id="JBICBT010001229">
    <property type="protein sequence ID" value="KAL3077414.1"/>
    <property type="molecule type" value="Genomic_DNA"/>
</dbReference>
<name>A0ABD2IAP9_9BILA</name>
<feature type="region of interest" description="Disordered" evidence="1">
    <location>
        <begin position="221"/>
        <end position="302"/>
    </location>
</feature>
<organism evidence="2 3">
    <name type="scientific">Heterodera trifolii</name>
    <dbReference type="NCBI Taxonomy" id="157864"/>
    <lineage>
        <taxon>Eukaryota</taxon>
        <taxon>Metazoa</taxon>
        <taxon>Ecdysozoa</taxon>
        <taxon>Nematoda</taxon>
        <taxon>Chromadorea</taxon>
        <taxon>Rhabditida</taxon>
        <taxon>Tylenchina</taxon>
        <taxon>Tylenchomorpha</taxon>
        <taxon>Tylenchoidea</taxon>
        <taxon>Heteroderidae</taxon>
        <taxon>Heteroderinae</taxon>
        <taxon>Heterodera</taxon>
    </lineage>
</organism>
<reference evidence="2 3" key="1">
    <citation type="submission" date="2024-10" db="EMBL/GenBank/DDBJ databases">
        <authorList>
            <person name="Kim D."/>
        </authorList>
    </citation>
    <scope>NUCLEOTIDE SEQUENCE [LARGE SCALE GENOMIC DNA]</scope>
    <source>
        <strain evidence="2">BH-2024</strain>
    </source>
</reference>
<keyword evidence="3" id="KW-1185">Reference proteome</keyword>
<feature type="region of interest" description="Disordered" evidence="1">
    <location>
        <begin position="319"/>
        <end position="341"/>
    </location>
</feature>
<comment type="caution">
    <text evidence="2">The sequence shown here is derived from an EMBL/GenBank/DDBJ whole genome shotgun (WGS) entry which is preliminary data.</text>
</comment>